<evidence type="ECO:0000313" key="1">
    <source>
        <dbReference type="EMBL" id="ADG98908.1"/>
    </source>
</evidence>
<protein>
    <submittedName>
        <fullName evidence="1">Uncharacterized protein</fullName>
    </submittedName>
</protein>
<dbReference type="Proteomes" id="UP000002247">
    <property type="component" value="Chromosome"/>
</dbReference>
<dbReference type="KEGG" id="srt:Srot_2468"/>
<accession>D6ZBF6</accession>
<keyword evidence="2" id="KW-1185">Reference proteome</keyword>
<evidence type="ECO:0000313" key="2">
    <source>
        <dbReference type="Proteomes" id="UP000002247"/>
    </source>
</evidence>
<gene>
    <name evidence="1" type="ordered locus">Srot_2468</name>
</gene>
<organism evidence="1 2">
    <name type="scientific">Segniliparus rotundus (strain ATCC BAA-972 / CDC 1076 / CIP 108378 / DSM 44985 / JCM 13578)</name>
    <dbReference type="NCBI Taxonomy" id="640132"/>
    <lineage>
        <taxon>Bacteria</taxon>
        <taxon>Bacillati</taxon>
        <taxon>Actinomycetota</taxon>
        <taxon>Actinomycetes</taxon>
        <taxon>Mycobacteriales</taxon>
        <taxon>Segniliparaceae</taxon>
        <taxon>Segniliparus</taxon>
    </lineage>
</organism>
<proteinExistence type="predicted"/>
<name>D6ZBF6_SEGRD</name>
<reference evidence="1 2" key="1">
    <citation type="journal article" date="2010" name="Stand. Genomic Sci.">
        <title>Complete genome sequence of Segniliparus rotundus type strain (CDC 1076).</title>
        <authorList>
            <person name="Sikorski J."/>
            <person name="Lapidus A."/>
            <person name="Copeland A."/>
            <person name="Misra M."/>
            <person name="Glavina Del Rio T."/>
            <person name="Nolan M."/>
            <person name="Lucas S."/>
            <person name="Chen F."/>
            <person name="Tice H."/>
            <person name="Cheng J.F."/>
            <person name="Jando M."/>
            <person name="Schneider S."/>
            <person name="Bruce D."/>
            <person name="Goodwin L."/>
            <person name="Pitluck S."/>
            <person name="Liolios K."/>
            <person name="Mikhailova N."/>
            <person name="Pati A."/>
            <person name="Ivanova N."/>
            <person name="Mavromatis K."/>
            <person name="Chen A."/>
            <person name="Palaniappan K."/>
            <person name="Chertkov O."/>
            <person name="Land M."/>
            <person name="Hauser L."/>
            <person name="Chang Y.J."/>
            <person name="Jeffries C.D."/>
            <person name="Brettin T."/>
            <person name="Detter J.C."/>
            <person name="Han C."/>
            <person name="Rohde M."/>
            <person name="Goker M."/>
            <person name="Bristow J."/>
            <person name="Eisen J.A."/>
            <person name="Markowitz V."/>
            <person name="Hugenholtz P."/>
            <person name="Kyrpides N.C."/>
            <person name="Klenk H.P."/>
        </authorList>
    </citation>
    <scope>NUCLEOTIDE SEQUENCE [LARGE SCALE GENOMIC DNA]</scope>
    <source>
        <strain evidence="2">ATCC BAA-972 / CDC 1076 / CIP 108378 / DSM 44985 / JCM 13578</strain>
    </source>
</reference>
<dbReference type="STRING" id="640132.Srot_2468"/>
<dbReference type="EMBL" id="CP001958">
    <property type="protein sequence ID" value="ADG98908.1"/>
    <property type="molecule type" value="Genomic_DNA"/>
</dbReference>
<dbReference type="HOGENOM" id="CLU_1617877_0_0_11"/>
<dbReference type="AlphaFoldDB" id="D6ZBF6"/>
<sequence>MTERTTSGRRERTDQRRHTAGKTIPVLALATTLAITACSSKEESILEDAGKCGNIHFRSMPHVVSAQRIDGAGGDMLIQLVADIPNGEVQSFKDLSGLHNFAPGVPEALAENYWKGSGLAETVKTNGSAGGEHEENEGGGSAGKWVVIRAKDDGESRVYIRLAC</sequence>